<dbReference type="Pfam" id="PF19809">
    <property type="entry name" value="DUF6292"/>
    <property type="match status" value="1"/>
</dbReference>
<reference evidence="2 3" key="1">
    <citation type="submission" date="2012-10" db="EMBL/GenBank/DDBJ databases">
        <title>Genome assembly of Amycolatopsis azurea DSM 43854.</title>
        <authorList>
            <person name="Khatri I."/>
            <person name="Kaur I."/>
            <person name="Subramanian S."/>
            <person name="Mayilraj S."/>
        </authorList>
    </citation>
    <scope>NUCLEOTIDE SEQUENCE [LARGE SCALE GENOMIC DNA]</scope>
    <source>
        <strain evidence="2 3">DSM 43854</strain>
    </source>
</reference>
<gene>
    <name evidence="2" type="ORF">C791_3849</name>
</gene>
<feature type="domain" description="DUF6292" evidence="1">
    <location>
        <begin position="27"/>
        <end position="113"/>
    </location>
</feature>
<dbReference type="AlphaFoldDB" id="M2QJJ3"/>
<evidence type="ECO:0000313" key="2">
    <source>
        <dbReference type="EMBL" id="EMD26057.1"/>
    </source>
</evidence>
<dbReference type="Proteomes" id="UP000014137">
    <property type="component" value="Unassembled WGS sequence"/>
</dbReference>
<organism evidence="2 3">
    <name type="scientific">Amycolatopsis azurea DSM 43854</name>
    <dbReference type="NCBI Taxonomy" id="1238180"/>
    <lineage>
        <taxon>Bacteria</taxon>
        <taxon>Bacillati</taxon>
        <taxon>Actinomycetota</taxon>
        <taxon>Actinomycetes</taxon>
        <taxon>Pseudonocardiales</taxon>
        <taxon>Pseudonocardiaceae</taxon>
        <taxon>Amycolatopsis</taxon>
    </lineage>
</organism>
<comment type="caution">
    <text evidence="2">The sequence shown here is derived from an EMBL/GenBank/DDBJ whole genome shotgun (WGS) entry which is preliminary data.</text>
</comment>
<dbReference type="InterPro" id="IPR046259">
    <property type="entry name" value="DUF6292"/>
</dbReference>
<name>M2QJJ3_9PSEU</name>
<dbReference type="EMBL" id="ANMG01000036">
    <property type="protein sequence ID" value="EMD26057.1"/>
    <property type="molecule type" value="Genomic_DNA"/>
</dbReference>
<accession>M2QJJ3</accession>
<sequence length="158" mass="17028">MEERTPPLTASLLAPARHPALAALWDYLAEVTDALGIGPESCIVDHDTPVSAYVALDGRLPGHPDRDVALLWDEVHGWAIAIETHSGEDLIVVCYLGGKTIAPTAARVARFVQALRSGDRYVGQLTPPSHRGATCHADLELALGRTEPRGRPCRTNPR</sequence>
<evidence type="ECO:0000259" key="1">
    <source>
        <dbReference type="Pfam" id="PF19809"/>
    </source>
</evidence>
<evidence type="ECO:0000313" key="3">
    <source>
        <dbReference type="Proteomes" id="UP000014137"/>
    </source>
</evidence>
<protein>
    <recommendedName>
        <fullName evidence="1">DUF6292 domain-containing protein</fullName>
    </recommendedName>
</protein>
<dbReference type="PATRIC" id="fig|1238180.3.peg.4181"/>
<proteinExistence type="predicted"/>